<dbReference type="InterPro" id="IPR043504">
    <property type="entry name" value="Peptidase_S1_PA_chymotrypsin"/>
</dbReference>
<accession>A0ABX1TCU4</accession>
<evidence type="ECO:0000313" key="2">
    <source>
        <dbReference type="Proteomes" id="UP000886469"/>
    </source>
</evidence>
<keyword evidence="1" id="KW-0645">Protease</keyword>
<evidence type="ECO:0000313" key="1">
    <source>
        <dbReference type="EMBL" id="NMQ06390.1"/>
    </source>
</evidence>
<comment type="caution">
    <text evidence="1">The sequence shown here is derived from an EMBL/GenBank/DDBJ whole genome shotgun (WGS) entry which is preliminary data.</text>
</comment>
<protein>
    <submittedName>
        <fullName evidence="1">Serine protease</fullName>
    </submittedName>
</protein>
<dbReference type="SUPFAM" id="SSF50494">
    <property type="entry name" value="Trypsin-like serine proteases"/>
    <property type="match status" value="1"/>
</dbReference>
<name>A0ABX1TCU4_9PROT</name>
<dbReference type="InterPro" id="IPR009003">
    <property type="entry name" value="Peptidase_S1_PA"/>
</dbReference>
<dbReference type="GO" id="GO:0008233">
    <property type="term" value="F:peptidase activity"/>
    <property type="evidence" value="ECO:0007669"/>
    <property type="project" value="UniProtKB-KW"/>
</dbReference>
<dbReference type="EMBL" id="SPMX01000041">
    <property type="protein sequence ID" value="NMQ06390.1"/>
    <property type="molecule type" value="Genomic_DNA"/>
</dbReference>
<dbReference type="GO" id="GO:0006508">
    <property type="term" value="P:proteolysis"/>
    <property type="evidence" value="ECO:0007669"/>
    <property type="project" value="UniProtKB-KW"/>
</dbReference>
<organism evidence="1 2">
    <name type="scientific">Candidatus Accumulibacter contiguus</name>
    <dbReference type="NCBI Taxonomy" id="2954381"/>
    <lineage>
        <taxon>Bacteria</taxon>
        <taxon>Pseudomonadati</taxon>
        <taxon>Pseudomonadota</taxon>
        <taxon>Betaproteobacteria</taxon>
        <taxon>Candidatus Accumulibacter</taxon>
    </lineage>
</organism>
<sequence length="220" mass="23567">MTTANTLYTVLGVAPDAGSEEIDAIFRARELALQGQADELSLLRCGLRNAAQCRSARCIRSQAGETATDRSQQATKVEKYARLDGEDACLLFAPGAGNDSLTWGSSDSLRPGDTVHTMGHPGGSSSIIWSEGQFRMRVDRGRESVLVSNNYCRPGSSGGPLLDSEGRLVGVVSQVQVRARDREPVQYGDCISVPEASARVLLGKPLFPIALAPAQYLRND</sequence>
<dbReference type="RefSeq" id="WP_169070937.1">
    <property type="nucleotide sequence ID" value="NZ_SPMX01000041.1"/>
</dbReference>
<dbReference type="Proteomes" id="UP000886469">
    <property type="component" value="Unassembled WGS sequence"/>
</dbReference>
<keyword evidence="1" id="KW-0378">Hydrolase</keyword>
<reference evidence="1" key="1">
    <citation type="submission" date="2019-03" db="EMBL/GenBank/DDBJ databases">
        <title>Metabolic reconstructions from genomes of highly enriched 'Candidatus Accumulibacter' and 'Candidatus Competibacter' bioreactor populations.</title>
        <authorList>
            <person name="Annavajhala M.K."/>
            <person name="Welles L."/>
            <person name="Abbas B."/>
            <person name="Sorokin D."/>
            <person name="Park H."/>
            <person name="Van Loosdrecht M."/>
            <person name="Chandran K."/>
        </authorList>
    </citation>
    <scope>NUCLEOTIDE SEQUENCE</scope>
    <source>
        <strain evidence="1">SBR_L</strain>
    </source>
</reference>
<keyword evidence="2" id="KW-1185">Reference proteome</keyword>
<dbReference type="Gene3D" id="2.40.10.10">
    <property type="entry name" value="Trypsin-like serine proteases"/>
    <property type="match status" value="1"/>
</dbReference>
<proteinExistence type="predicted"/>
<gene>
    <name evidence="1" type="ORF">E4Q08_14605</name>
</gene>
<dbReference type="Pfam" id="PF13365">
    <property type="entry name" value="Trypsin_2"/>
    <property type="match status" value="1"/>
</dbReference>